<name>A0A143PLJ7_LUTPR</name>
<proteinExistence type="predicted"/>
<dbReference type="PROSITE" id="PS51318">
    <property type="entry name" value="TAT"/>
    <property type="match status" value="1"/>
</dbReference>
<keyword evidence="1" id="KW-0732">Signal</keyword>
<feature type="signal peptide" evidence="1">
    <location>
        <begin position="1"/>
        <end position="23"/>
    </location>
</feature>
<evidence type="ECO:0008006" key="4">
    <source>
        <dbReference type="Google" id="ProtNLM"/>
    </source>
</evidence>
<evidence type="ECO:0000313" key="2">
    <source>
        <dbReference type="EMBL" id="AMY09455.1"/>
    </source>
</evidence>
<gene>
    <name evidence="2" type="ORF">LuPra_02672</name>
</gene>
<reference evidence="3" key="2">
    <citation type="submission" date="2016-04" db="EMBL/GenBank/DDBJ databases">
        <title>First Complete Genome Sequence of a Subdivision 6 Acidobacterium.</title>
        <authorList>
            <person name="Huang S."/>
            <person name="Vieira S."/>
            <person name="Bunk B."/>
            <person name="Riedel T."/>
            <person name="Sproeer C."/>
            <person name="Overmann J."/>
        </authorList>
    </citation>
    <scope>NUCLEOTIDE SEQUENCE [LARGE SCALE GENOMIC DNA]</scope>
    <source>
        <strain evidence="3">DSM 100886 HEG_-6_39</strain>
    </source>
</reference>
<dbReference type="EMBL" id="CP015136">
    <property type="protein sequence ID" value="AMY09455.1"/>
    <property type="molecule type" value="Genomic_DNA"/>
</dbReference>
<dbReference type="Proteomes" id="UP000076079">
    <property type="component" value="Chromosome"/>
</dbReference>
<protein>
    <recommendedName>
        <fullName evidence="4">RidA family protein</fullName>
    </recommendedName>
</protein>
<keyword evidence="3" id="KW-1185">Reference proteome</keyword>
<dbReference type="InterPro" id="IPR006311">
    <property type="entry name" value="TAT_signal"/>
</dbReference>
<dbReference type="AlphaFoldDB" id="A0A143PLJ7"/>
<reference evidence="2 3" key="1">
    <citation type="journal article" date="2016" name="Genome Announc.">
        <title>First Complete Genome Sequence of a Subdivision 6 Acidobacterium Strain.</title>
        <authorList>
            <person name="Huang S."/>
            <person name="Vieira S."/>
            <person name="Bunk B."/>
            <person name="Riedel T."/>
            <person name="Sproer C."/>
            <person name="Overmann J."/>
        </authorList>
    </citation>
    <scope>NUCLEOTIDE SEQUENCE [LARGE SCALE GENOMIC DNA]</scope>
    <source>
        <strain evidence="3">DSM 100886 HEG_-6_39</strain>
    </source>
</reference>
<accession>A0A143PLJ7</accession>
<organism evidence="2 3">
    <name type="scientific">Luteitalea pratensis</name>
    <dbReference type="NCBI Taxonomy" id="1855912"/>
    <lineage>
        <taxon>Bacteria</taxon>
        <taxon>Pseudomonadati</taxon>
        <taxon>Acidobacteriota</taxon>
        <taxon>Vicinamibacteria</taxon>
        <taxon>Vicinamibacterales</taxon>
        <taxon>Vicinamibacteraceae</taxon>
        <taxon>Luteitalea</taxon>
    </lineage>
</organism>
<feature type="chain" id="PRO_5007511603" description="RidA family protein" evidence="1">
    <location>
        <begin position="24"/>
        <end position="286"/>
    </location>
</feature>
<sequence length="286" mass="31205" precursor="true">MKSSRREWLIGSGAFAMSAPAFAPAPALAVLAQSDRLIPNTRGGYRFLPGVPFLSLAALPSDGFEIVRATLRRPRPLSEGLTAIEKYLPEVGRPLHALCGLELRSGHQTTRAEFAAFNSAYIERMRMAGLLVGHSVPMTRTNVAMAGMGEHQIYAFSYTVPLSRTEPKPSPTFVVAAVAEVRNLASRPEVVAAGDTSLEGLRQKTAFVLEELEGRLRLLGLRWGDVTGTQLYTVYDMHPLMASLILPKLGEAARIGVQWYHAQPPVVGSEIEVDVRATRMELTINI</sequence>
<evidence type="ECO:0000313" key="3">
    <source>
        <dbReference type="Proteomes" id="UP000076079"/>
    </source>
</evidence>
<dbReference type="KEGG" id="abac:LuPra_02672"/>
<evidence type="ECO:0000256" key="1">
    <source>
        <dbReference type="SAM" id="SignalP"/>
    </source>
</evidence>